<dbReference type="EMBL" id="JAOXLN010000008">
    <property type="protein sequence ID" value="MDZ5085748.1"/>
    <property type="molecule type" value="Genomic_DNA"/>
</dbReference>
<protein>
    <submittedName>
        <fullName evidence="1">TetR family transcriptional regulator</fullName>
    </submittedName>
</protein>
<proteinExistence type="predicted"/>
<name>A0ACC6MFQ9_MYCPF</name>
<gene>
    <name evidence="1" type="ORF">OHX15_10155</name>
</gene>
<comment type="caution">
    <text evidence="1">The sequence shown here is derived from an EMBL/GenBank/DDBJ whole genome shotgun (WGS) entry which is preliminary data.</text>
</comment>
<dbReference type="Proteomes" id="UP001289645">
    <property type="component" value="Unassembled WGS sequence"/>
</dbReference>
<reference evidence="1 2" key="1">
    <citation type="journal article" date="2021" name="Chemosphere">
        <title>Bioballs carrying a syntrophic Rhodococcus and Mycolicibacterium consortium for simultaneous sorption and biodegradation of fuel oil in contaminated freshwater.</title>
        <authorList>
            <person name="Naloka K."/>
            <person name="Polrit D."/>
            <person name="Muangchinda C."/>
            <person name="Thoetkiattikul H."/>
            <person name="Pinyakong O."/>
        </authorList>
    </citation>
    <scope>NUCLEOTIDE SEQUENCE [LARGE SCALE GENOMIC DNA]</scope>
    <source>
        <strain evidence="1 2">J101</strain>
    </source>
</reference>
<keyword evidence="2" id="KW-1185">Reference proteome</keyword>
<evidence type="ECO:0000313" key="2">
    <source>
        <dbReference type="Proteomes" id="UP001289645"/>
    </source>
</evidence>
<sequence>MARIGDGRAPAQPASDEQQSRRATILTAAIRLGAAKQLDRIHAQEIATEAGVALRTLYRYYPSKHHVFAAVLTEKVSLFRPPAPTGDTVDDIAALMVKACGDLLRHRHLAHAMVTSTQLVRAHSEDTDDPTLRDLILQTAGTDAPTVEQVRRARLIQQTAFGIMTWTVGGALAVEDALADLDTACRLLASGAF</sequence>
<evidence type="ECO:0000313" key="1">
    <source>
        <dbReference type="EMBL" id="MDZ5085748.1"/>
    </source>
</evidence>
<accession>A0ACC6MFQ9</accession>
<organism evidence="1 2">
    <name type="scientific">Mycolicibacterium parafortuitum</name>
    <name type="common">Mycobacterium parafortuitum</name>
    <dbReference type="NCBI Taxonomy" id="39692"/>
    <lineage>
        <taxon>Bacteria</taxon>
        <taxon>Bacillati</taxon>
        <taxon>Actinomycetota</taxon>
        <taxon>Actinomycetes</taxon>
        <taxon>Mycobacteriales</taxon>
        <taxon>Mycobacteriaceae</taxon>
        <taxon>Mycolicibacterium</taxon>
    </lineage>
</organism>